<dbReference type="AlphaFoldDB" id="A0A2G8JRS8"/>
<evidence type="ECO:0000313" key="3">
    <source>
        <dbReference type="Proteomes" id="UP000230750"/>
    </source>
</evidence>
<dbReference type="EMBL" id="MRZV01001353">
    <property type="protein sequence ID" value="PIK38474.1"/>
    <property type="molecule type" value="Genomic_DNA"/>
</dbReference>
<evidence type="ECO:0000313" key="2">
    <source>
        <dbReference type="EMBL" id="PIK38474.1"/>
    </source>
</evidence>
<name>A0A2G8JRS8_STIJA</name>
<sequence>YTTMLGPVGTPGKTPKKTPSSSSIGKAKSILTKTSLTPRFGSKSYSSKRKAQYFSSPTLK</sequence>
<feature type="region of interest" description="Disordered" evidence="1">
    <location>
        <begin position="1"/>
        <end position="60"/>
    </location>
</feature>
<dbReference type="STRING" id="307972.A0A2G8JRS8"/>
<comment type="caution">
    <text evidence="2">The sequence shown here is derived from an EMBL/GenBank/DDBJ whole genome shotgun (WGS) entry which is preliminary data.</text>
</comment>
<proteinExistence type="predicted"/>
<gene>
    <name evidence="2" type="ORF">BSL78_24671</name>
</gene>
<accession>A0A2G8JRS8</accession>
<feature type="non-terminal residue" evidence="2">
    <location>
        <position position="1"/>
    </location>
</feature>
<dbReference type="Proteomes" id="UP000230750">
    <property type="component" value="Unassembled WGS sequence"/>
</dbReference>
<reference evidence="2 3" key="1">
    <citation type="journal article" date="2017" name="PLoS Biol.">
        <title>The sea cucumber genome provides insights into morphological evolution and visceral regeneration.</title>
        <authorList>
            <person name="Zhang X."/>
            <person name="Sun L."/>
            <person name="Yuan J."/>
            <person name="Sun Y."/>
            <person name="Gao Y."/>
            <person name="Zhang L."/>
            <person name="Li S."/>
            <person name="Dai H."/>
            <person name="Hamel J.F."/>
            <person name="Liu C."/>
            <person name="Yu Y."/>
            <person name="Liu S."/>
            <person name="Lin W."/>
            <person name="Guo K."/>
            <person name="Jin S."/>
            <person name="Xu P."/>
            <person name="Storey K.B."/>
            <person name="Huan P."/>
            <person name="Zhang T."/>
            <person name="Zhou Y."/>
            <person name="Zhang J."/>
            <person name="Lin C."/>
            <person name="Li X."/>
            <person name="Xing L."/>
            <person name="Huo D."/>
            <person name="Sun M."/>
            <person name="Wang L."/>
            <person name="Mercier A."/>
            <person name="Li F."/>
            <person name="Yang H."/>
            <person name="Xiang J."/>
        </authorList>
    </citation>
    <scope>NUCLEOTIDE SEQUENCE [LARGE SCALE GENOMIC DNA]</scope>
    <source>
        <strain evidence="2">Shaxun</strain>
        <tissue evidence="2">Muscle</tissue>
    </source>
</reference>
<keyword evidence="3" id="KW-1185">Reference proteome</keyword>
<protein>
    <submittedName>
        <fullName evidence="2">Uncharacterized protein</fullName>
    </submittedName>
</protein>
<dbReference type="OrthoDB" id="10477838at2759"/>
<organism evidence="2 3">
    <name type="scientific">Stichopus japonicus</name>
    <name type="common">Sea cucumber</name>
    <dbReference type="NCBI Taxonomy" id="307972"/>
    <lineage>
        <taxon>Eukaryota</taxon>
        <taxon>Metazoa</taxon>
        <taxon>Echinodermata</taxon>
        <taxon>Eleutherozoa</taxon>
        <taxon>Echinozoa</taxon>
        <taxon>Holothuroidea</taxon>
        <taxon>Aspidochirotacea</taxon>
        <taxon>Aspidochirotida</taxon>
        <taxon>Stichopodidae</taxon>
        <taxon>Apostichopus</taxon>
    </lineage>
</organism>
<feature type="compositionally biased region" description="Low complexity" evidence="1">
    <location>
        <begin position="1"/>
        <end position="26"/>
    </location>
</feature>
<evidence type="ECO:0000256" key="1">
    <source>
        <dbReference type="SAM" id="MobiDB-lite"/>
    </source>
</evidence>